<proteinExistence type="predicted"/>
<evidence type="ECO:0008006" key="4">
    <source>
        <dbReference type="Google" id="ProtNLM"/>
    </source>
</evidence>
<keyword evidence="3" id="KW-1185">Reference proteome</keyword>
<organism evidence="2 3">
    <name type="scientific">Amycolatopsis minnesotensis</name>
    <dbReference type="NCBI Taxonomy" id="337894"/>
    <lineage>
        <taxon>Bacteria</taxon>
        <taxon>Bacillati</taxon>
        <taxon>Actinomycetota</taxon>
        <taxon>Actinomycetes</taxon>
        <taxon>Pseudonocardiales</taxon>
        <taxon>Pseudonocardiaceae</taxon>
        <taxon>Amycolatopsis</taxon>
    </lineage>
</organism>
<comment type="caution">
    <text evidence="2">The sequence shown here is derived from an EMBL/GenBank/DDBJ whole genome shotgun (WGS) entry which is preliminary data.</text>
</comment>
<sequence>MMRAKDAEPQSIEDHILSTRSPGAPQTRQQTKSLPTATLLEPAQSGTLYFVVTTIDSRGRLADRSPLRVLGWTPDCTITITALGRAVIVVTRSAGPDAVTRQGHLRLPAPIRHVCRLNTGARLLVAASLDRDLLAVYPGSSVEASLLAYHETLRHRDAR</sequence>
<evidence type="ECO:0000256" key="1">
    <source>
        <dbReference type="SAM" id="MobiDB-lite"/>
    </source>
</evidence>
<dbReference type="EMBL" id="BAAANN010000001">
    <property type="protein sequence ID" value="GAA1938038.1"/>
    <property type="molecule type" value="Genomic_DNA"/>
</dbReference>
<feature type="compositionally biased region" description="Basic and acidic residues" evidence="1">
    <location>
        <begin position="1"/>
        <end position="17"/>
    </location>
</feature>
<protein>
    <recommendedName>
        <fullName evidence="4">SpoVT-AbrB domain-containing protein</fullName>
    </recommendedName>
</protein>
<reference evidence="3" key="1">
    <citation type="journal article" date="2019" name="Int. J. Syst. Evol. Microbiol.">
        <title>The Global Catalogue of Microorganisms (GCM) 10K type strain sequencing project: providing services to taxonomists for standard genome sequencing and annotation.</title>
        <authorList>
            <consortium name="The Broad Institute Genomics Platform"/>
            <consortium name="The Broad Institute Genome Sequencing Center for Infectious Disease"/>
            <person name="Wu L."/>
            <person name="Ma J."/>
        </authorList>
    </citation>
    <scope>NUCLEOTIDE SEQUENCE [LARGE SCALE GENOMIC DNA]</scope>
    <source>
        <strain evidence="3">JCM 14545</strain>
    </source>
</reference>
<feature type="compositionally biased region" description="Polar residues" evidence="1">
    <location>
        <begin position="18"/>
        <end position="34"/>
    </location>
</feature>
<evidence type="ECO:0000313" key="2">
    <source>
        <dbReference type="EMBL" id="GAA1938038.1"/>
    </source>
</evidence>
<accession>A0ABP5B9Y4</accession>
<feature type="region of interest" description="Disordered" evidence="1">
    <location>
        <begin position="1"/>
        <end position="34"/>
    </location>
</feature>
<dbReference type="Proteomes" id="UP001501116">
    <property type="component" value="Unassembled WGS sequence"/>
</dbReference>
<gene>
    <name evidence="2" type="ORF">GCM10009754_01320</name>
</gene>
<evidence type="ECO:0000313" key="3">
    <source>
        <dbReference type="Proteomes" id="UP001501116"/>
    </source>
</evidence>
<name>A0ABP5B9Y4_9PSEU</name>